<dbReference type="Pfam" id="PF08058">
    <property type="entry name" value="NPCC"/>
    <property type="match status" value="1"/>
</dbReference>
<dbReference type="STRING" id="655863.F0XG75"/>
<dbReference type="GO" id="GO:0006606">
    <property type="term" value="P:protein import into nucleus"/>
    <property type="evidence" value="ECO:0007669"/>
    <property type="project" value="TreeGrafter"/>
</dbReference>
<evidence type="ECO:0000313" key="2">
    <source>
        <dbReference type="EMBL" id="EFX02657.1"/>
    </source>
</evidence>
<evidence type="ECO:0000313" key="3">
    <source>
        <dbReference type="Proteomes" id="UP000007796"/>
    </source>
</evidence>
<dbReference type="RefSeq" id="XP_014172139.1">
    <property type="nucleotide sequence ID" value="XM_014316664.1"/>
</dbReference>
<dbReference type="InParanoid" id="F0XG75"/>
<dbReference type="HOGENOM" id="CLU_044363_0_0_1"/>
<dbReference type="OrthoDB" id="429932at2759"/>
<feature type="region of interest" description="Disordered" evidence="1">
    <location>
        <begin position="219"/>
        <end position="259"/>
    </location>
</feature>
<dbReference type="PANTHER" id="PTHR28003">
    <property type="entry name" value="NUCLEOPORIN POM34"/>
    <property type="match status" value="1"/>
</dbReference>
<evidence type="ECO:0000256" key="1">
    <source>
        <dbReference type="SAM" id="MobiDB-lite"/>
    </source>
</evidence>
<dbReference type="EMBL" id="GL629769">
    <property type="protein sequence ID" value="EFX02657.1"/>
    <property type="molecule type" value="Genomic_DNA"/>
</dbReference>
<dbReference type="GO" id="GO:0005640">
    <property type="term" value="C:nuclear outer membrane"/>
    <property type="evidence" value="ECO:0007669"/>
    <property type="project" value="TreeGrafter"/>
</dbReference>
<accession>F0XG75</accession>
<dbReference type="GO" id="GO:0030474">
    <property type="term" value="P:spindle pole body duplication"/>
    <property type="evidence" value="ECO:0007669"/>
    <property type="project" value="TreeGrafter"/>
</dbReference>
<proteinExistence type="predicted"/>
<dbReference type="GeneID" id="25975591"/>
<dbReference type="InterPro" id="IPR012578">
    <property type="entry name" value="Nucl_pore_cmplx"/>
</dbReference>
<sequence length="306" mass="32055">MASRSMHTPPRQTLAGLAAARGRASSARRATAADSPGNWRHPRMDEITRRRSANVFTESNLKTAIYNGLALGVVYVARTANGTVYQQICRFLVPVRYAPTLWLLVQLALVLNIARAIMPLFRQPDTMADIPLTPGQRKLLGLVPVRMSASVTPGGVAAFTTPPRYARTPSMSSSPAAAASGLTAASNMATGSRSSYASYTSSPISSSPLFNKTRAVSGTSSSFSTAASPFPKGRRSSFGSFGSPGAVSSGAGPASAPSPSLFSESTLSVFPGTPSPSSGKRLSMGLNNKWLYEKGRRGSGSAARIY</sequence>
<keyword evidence="3" id="KW-1185">Reference proteome</keyword>
<dbReference type="GO" id="GO:0070762">
    <property type="term" value="C:nuclear pore transmembrane ring"/>
    <property type="evidence" value="ECO:0007669"/>
    <property type="project" value="TreeGrafter"/>
</dbReference>
<dbReference type="eggNOG" id="ENOG502SEBV">
    <property type="taxonomic scope" value="Eukaryota"/>
</dbReference>
<dbReference type="AlphaFoldDB" id="F0XG75"/>
<reference evidence="2 3" key="1">
    <citation type="journal article" date="2011" name="Proc. Natl. Acad. Sci. U.S.A.">
        <title>Genome and transcriptome analyses of the mountain pine beetle-fungal symbiont Grosmannia clavigera, a lodgepole pine pathogen.</title>
        <authorList>
            <person name="DiGuistini S."/>
            <person name="Wang Y."/>
            <person name="Liao N.Y."/>
            <person name="Taylor G."/>
            <person name="Tanguay P."/>
            <person name="Feau N."/>
            <person name="Henrissat B."/>
            <person name="Chan S.K."/>
            <person name="Hesse-Orce U."/>
            <person name="Alamouti S.M."/>
            <person name="Tsui C.K.M."/>
            <person name="Docking R.T."/>
            <person name="Levasseur A."/>
            <person name="Haridas S."/>
            <person name="Robertson G."/>
            <person name="Birol I."/>
            <person name="Holt R.A."/>
            <person name="Marra M.A."/>
            <person name="Hamelin R.C."/>
            <person name="Hirst M."/>
            <person name="Jones S.J.M."/>
            <person name="Bohlmann J."/>
            <person name="Breuil C."/>
        </authorList>
    </citation>
    <scope>NUCLEOTIDE SEQUENCE [LARGE SCALE GENOMIC DNA]</scope>
    <source>
        <strain evidence="3">kw1407 / UAMH 11150</strain>
    </source>
</reference>
<dbReference type="PANTHER" id="PTHR28003:SF1">
    <property type="entry name" value="NUCLEOPORIN POM34"/>
    <property type="match status" value="1"/>
</dbReference>
<protein>
    <submittedName>
        <fullName evidence="2">Nuclear pore complex protein</fullName>
    </submittedName>
</protein>
<name>F0XG75_GROCL</name>
<gene>
    <name evidence="2" type="ORF">CMQ_2586</name>
</gene>
<organism evidence="3">
    <name type="scientific">Grosmannia clavigera (strain kw1407 / UAMH 11150)</name>
    <name type="common">Blue stain fungus</name>
    <name type="synonym">Graphiocladiella clavigera</name>
    <dbReference type="NCBI Taxonomy" id="655863"/>
    <lineage>
        <taxon>Eukaryota</taxon>
        <taxon>Fungi</taxon>
        <taxon>Dikarya</taxon>
        <taxon>Ascomycota</taxon>
        <taxon>Pezizomycotina</taxon>
        <taxon>Sordariomycetes</taxon>
        <taxon>Sordariomycetidae</taxon>
        <taxon>Ophiostomatales</taxon>
        <taxon>Ophiostomataceae</taxon>
        <taxon>Leptographium</taxon>
    </lineage>
</organism>
<dbReference type="Proteomes" id="UP000007796">
    <property type="component" value="Unassembled WGS sequence"/>
</dbReference>